<dbReference type="Proteomes" id="UP000314982">
    <property type="component" value="Unassembled WGS sequence"/>
</dbReference>
<name>A0A4W5L780_9TELE</name>
<proteinExistence type="predicted"/>
<dbReference type="Ensembl" id="ENSHHUT00000022466.1">
    <property type="protein sequence ID" value="ENSHHUP00000021654.1"/>
    <property type="gene ID" value="ENSHHUG00000013565.1"/>
</dbReference>
<organism evidence="4 5">
    <name type="scientific">Hucho hucho</name>
    <name type="common">huchen</name>
    <dbReference type="NCBI Taxonomy" id="62062"/>
    <lineage>
        <taxon>Eukaryota</taxon>
        <taxon>Metazoa</taxon>
        <taxon>Chordata</taxon>
        <taxon>Craniata</taxon>
        <taxon>Vertebrata</taxon>
        <taxon>Euteleostomi</taxon>
        <taxon>Actinopterygii</taxon>
        <taxon>Neopterygii</taxon>
        <taxon>Teleostei</taxon>
        <taxon>Protacanthopterygii</taxon>
        <taxon>Salmoniformes</taxon>
        <taxon>Salmonidae</taxon>
        <taxon>Salmoninae</taxon>
        <taxon>Hucho</taxon>
    </lineage>
</organism>
<keyword evidence="1" id="KW-0175">Coiled coil</keyword>
<dbReference type="SUPFAM" id="SSF90257">
    <property type="entry name" value="Myosin rod fragments"/>
    <property type="match status" value="1"/>
</dbReference>
<feature type="domain" description="Myosin tail" evidence="3">
    <location>
        <begin position="31"/>
        <end position="120"/>
    </location>
</feature>
<dbReference type="Pfam" id="PF01576">
    <property type="entry name" value="Myosin_tail_1"/>
    <property type="match status" value="1"/>
</dbReference>
<dbReference type="GO" id="GO:0032982">
    <property type="term" value="C:myosin filament"/>
    <property type="evidence" value="ECO:0007669"/>
    <property type="project" value="TreeGrafter"/>
</dbReference>
<dbReference type="Gene3D" id="1.20.5.340">
    <property type="match status" value="1"/>
</dbReference>
<evidence type="ECO:0000313" key="4">
    <source>
        <dbReference type="Ensembl" id="ENSHHUP00000021654.1"/>
    </source>
</evidence>
<reference evidence="4" key="2">
    <citation type="submission" date="2025-08" db="UniProtKB">
        <authorList>
            <consortium name="Ensembl"/>
        </authorList>
    </citation>
    <scope>IDENTIFICATION</scope>
</reference>
<evidence type="ECO:0000256" key="2">
    <source>
        <dbReference type="SAM" id="MobiDB-lite"/>
    </source>
</evidence>
<dbReference type="GO" id="GO:0051015">
    <property type="term" value="F:actin filament binding"/>
    <property type="evidence" value="ECO:0007669"/>
    <property type="project" value="TreeGrafter"/>
</dbReference>
<dbReference type="GO" id="GO:0005737">
    <property type="term" value="C:cytoplasm"/>
    <property type="evidence" value="ECO:0007669"/>
    <property type="project" value="TreeGrafter"/>
</dbReference>
<dbReference type="PANTHER" id="PTHR45615:SF44">
    <property type="entry name" value="MYOSIN HEAVY CHAIN 4-RELATED"/>
    <property type="match status" value="1"/>
</dbReference>
<evidence type="ECO:0000259" key="3">
    <source>
        <dbReference type="Pfam" id="PF01576"/>
    </source>
</evidence>
<dbReference type="GeneTree" id="ENSGT00940000164626"/>
<evidence type="ECO:0000256" key="1">
    <source>
        <dbReference type="ARBA" id="ARBA00023054"/>
    </source>
</evidence>
<evidence type="ECO:0000313" key="5">
    <source>
        <dbReference type="Proteomes" id="UP000314982"/>
    </source>
</evidence>
<feature type="region of interest" description="Disordered" evidence="2">
    <location>
        <begin position="98"/>
        <end position="120"/>
    </location>
</feature>
<reference evidence="4" key="3">
    <citation type="submission" date="2025-09" db="UniProtKB">
        <authorList>
            <consortium name="Ensembl"/>
        </authorList>
    </citation>
    <scope>IDENTIFICATION</scope>
</reference>
<sequence length="120" mass="13991">MNHEKQSEWYNSLPLHYQTKTNSAIDLFVFLRKEFETTQLLSKIEDEQSLGAQLQKKIKELQARIEELEEEIEAERAARAKVEKQRADLSRELEEISERLEEAGGATAAQIEMNKKREAE</sequence>
<keyword evidence="5" id="KW-1185">Reference proteome</keyword>
<protein>
    <recommendedName>
        <fullName evidence="3">Myosin tail domain-containing protein</fullName>
    </recommendedName>
</protein>
<dbReference type="PANTHER" id="PTHR45615">
    <property type="entry name" value="MYOSIN HEAVY CHAIN, NON-MUSCLE"/>
    <property type="match status" value="1"/>
</dbReference>
<accession>A0A4W5L780</accession>
<dbReference type="InterPro" id="IPR002928">
    <property type="entry name" value="Myosin_tail"/>
</dbReference>
<reference evidence="5" key="1">
    <citation type="submission" date="2018-06" db="EMBL/GenBank/DDBJ databases">
        <title>Genome assembly of Danube salmon.</title>
        <authorList>
            <person name="Macqueen D.J."/>
            <person name="Gundappa M.K."/>
        </authorList>
    </citation>
    <scope>NUCLEOTIDE SEQUENCE [LARGE SCALE GENOMIC DNA]</scope>
</reference>
<dbReference type="GO" id="GO:0000146">
    <property type="term" value="F:microfilament motor activity"/>
    <property type="evidence" value="ECO:0007669"/>
    <property type="project" value="TreeGrafter"/>
</dbReference>
<dbReference type="GO" id="GO:0016460">
    <property type="term" value="C:myosin II complex"/>
    <property type="evidence" value="ECO:0007669"/>
    <property type="project" value="TreeGrafter"/>
</dbReference>
<dbReference type="AlphaFoldDB" id="A0A4W5L780"/>